<gene>
    <name evidence="5" type="ORF">JMJ35_007514</name>
</gene>
<dbReference type="PANTHER" id="PTHR23236">
    <property type="entry name" value="EUKARYOTIC TRANSLATION INITIATION FACTOR 4B/4H"/>
    <property type="match status" value="1"/>
</dbReference>
<dbReference type="InterPro" id="IPR034228">
    <property type="entry name" value="Nop6_RRM"/>
</dbReference>
<feature type="domain" description="RRM" evidence="4">
    <location>
        <begin position="81"/>
        <end position="163"/>
    </location>
</feature>
<comment type="caution">
    <text evidence="5">The sequence shown here is derived from an EMBL/GenBank/DDBJ whole genome shotgun (WGS) entry which is preliminary data.</text>
</comment>
<dbReference type="AlphaFoldDB" id="A0AA39V7F5"/>
<evidence type="ECO:0000256" key="2">
    <source>
        <dbReference type="PROSITE-ProRule" id="PRU00176"/>
    </source>
</evidence>
<keyword evidence="1 2" id="KW-0694">RNA-binding</keyword>
<evidence type="ECO:0000256" key="1">
    <source>
        <dbReference type="ARBA" id="ARBA00022884"/>
    </source>
</evidence>
<protein>
    <recommendedName>
        <fullName evidence="4">RRM domain-containing protein</fullName>
    </recommendedName>
</protein>
<accession>A0AA39V7F5</accession>
<evidence type="ECO:0000259" key="4">
    <source>
        <dbReference type="PROSITE" id="PS50102"/>
    </source>
</evidence>
<feature type="compositionally biased region" description="Polar residues" evidence="3">
    <location>
        <begin position="54"/>
        <end position="66"/>
    </location>
</feature>
<dbReference type="GO" id="GO:0005730">
    <property type="term" value="C:nucleolus"/>
    <property type="evidence" value="ECO:0007669"/>
    <property type="project" value="TreeGrafter"/>
</dbReference>
<dbReference type="SMART" id="SM00360">
    <property type="entry name" value="RRM"/>
    <property type="match status" value="1"/>
</dbReference>
<feature type="compositionally biased region" description="Basic and acidic residues" evidence="3">
    <location>
        <begin position="178"/>
        <end position="206"/>
    </location>
</feature>
<dbReference type="PANTHER" id="PTHR23236:SF51">
    <property type="entry name" value="NUCLEOLAR PROTEIN 6"/>
    <property type="match status" value="1"/>
</dbReference>
<dbReference type="SUPFAM" id="SSF54928">
    <property type="entry name" value="RNA-binding domain, RBD"/>
    <property type="match status" value="1"/>
</dbReference>
<proteinExistence type="predicted"/>
<reference evidence="5" key="1">
    <citation type="submission" date="2023-03" db="EMBL/GenBank/DDBJ databases">
        <title>Complete genome of Cladonia borealis.</title>
        <authorList>
            <person name="Park H."/>
        </authorList>
    </citation>
    <scope>NUCLEOTIDE SEQUENCE</scope>
    <source>
        <strain evidence="5">ANT050790</strain>
    </source>
</reference>
<evidence type="ECO:0000256" key="3">
    <source>
        <dbReference type="SAM" id="MobiDB-lite"/>
    </source>
</evidence>
<organism evidence="5 6">
    <name type="scientific">Cladonia borealis</name>
    <dbReference type="NCBI Taxonomy" id="184061"/>
    <lineage>
        <taxon>Eukaryota</taxon>
        <taxon>Fungi</taxon>
        <taxon>Dikarya</taxon>
        <taxon>Ascomycota</taxon>
        <taxon>Pezizomycotina</taxon>
        <taxon>Lecanoromycetes</taxon>
        <taxon>OSLEUM clade</taxon>
        <taxon>Lecanoromycetidae</taxon>
        <taxon>Lecanorales</taxon>
        <taxon>Lecanorineae</taxon>
        <taxon>Cladoniaceae</taxon>
        <taxon>Cladonia</taxon>
    </lineage>
</organism>
<dbReference type="PROSITE" id="PS50102">
    <property type="entry name" value="RRM"/>
    <property type="match status" value="1"/>
</dbReference>
<dbReference type="InterPro" id="IPR000504">
    <property type="entry name" value="RRM_dom"/>
</dbReference>
<keyword evidence="6" id="KW-1185">Reference proteome</keyword>
<feature type="region of interest" description="Disordered" evidence="3">
    <location>
        <begin position="1"/>
        <end position="72"/>
    </location>
</feature>
<dbReference type="GO" id="GO:0019843">
    <property type="term" value="F:rRNA binding"/>
    <property type="evidence" value="ECO:0007669"/>
    <property type="project" value="TreeGrafter"/>
</dbReference>
<dbReference type="Gene3D" id="3.30.70.330">
    <property type="match status" value="1"/>
</dbReference>
<evidence type="ECO:0000313" key="6">
    <source>
        <dbReference type="Proteomes" id="UP001166286"/>
    </source>
</evidence>
<dbReference type="FunFam" id="3.30.70.330:FF:000376">
    <property type="entry name" value="Putative RNA binding protein"/>
    <property type="match status" value="1"/>
</dbReference>
<feature type="region of interest" description="Disordered" evidence="3">
    <location>
        <begin position="158"/>
        <end position="233"/>
    </location>
</feature>
<dbReference type="Proteomes" id="UP001166286">
    <property type="component" value="Unassembled WGS sequence"/>
</dbReference>
<dbReference type="EMBL" id="JAFEKC020000017">
    <property type="protein sequence ID" value="KAK0510120.1"/>
    <property type="molecule type" value="Genomic_DNA"/>
</dbReference>
<dbReference type="GO" id="GO:0042274">
    <property type="term" value="P:ribosomal small subunit biogenesis"/>
    <property type="evidence" value="ECO:0007669"/>
    <property type="project" value="TreeGrafter"/>
</dbReference>
<evidence type="ECO:0000313" key="5">
    <source>
        <dbReference type="EMBL" id="KAK0510120.1"/>
    </source>
</evidence>
<dbReference type="InterPro" id="IPR012677">
    <property type="entry name" value="Nucleotide-bd_a/b_plait_sf"/>
</dbReference>
<dbReference type="Pfam" id="PF00076">
    <property type="entry name" value="RRM_1"/>
    <property type="match status" value="1"/>
</dbReference>
<sequence>MPADAKRKEARKRKFGTQTTKPKPEPEPTPAGTPNVEQERSNTVVPLPKRSKRVQSSQQGSEYTISTDKDEGQAVQKAQRFIVFVGNLPFTATDASIHRHFAKVHPKSIRHRTDKETGKSKGYAFLEFAGYDHMKTCLKLFHQSAFDDGETPSRKLNVELTAGGGGGKSTNRKAKLRLKNERLNEQRKRRIQEEKQNKKATTEKAPESTAVTAENGDIHPSRRSRVAMMPNDT</sequence>
<dbReference type="InterPro" id="IPR035979">
    <property type="entry name" value="RBD_domain_sf"/>
</dbReference>
<dbReference type="CDD" id="cd12400">
    <property type="entry name" value="RRM_Nop6"/>
    <property type="match status" value="1"/>
</dbReference>
<name>A0AA39V7F5_9LECA</name>